<evidence type="ECO:0000256" key="1">
    <source>
        <dbReference type="ARBA" id="ARBA00004686"/>
    </source>
</evidence>
<dbReference type="GO" id="GO:0005524">
    <property type="term" value="F:ATP binding"/>
    <property type="evidence" value="ECO:0007669"/>
    <property type="project" value="UniProtKB-KW"/>
</dbReference>
<dbReference type="Gene3D" id="3.30.1330.10">
    <property type="entry name" value="PurM-like, N-terminal domain"/>
    <property type="match status" value="1"/>
</dbReference>
<feature type="domain" description="PurM-like N-terminal" evidence="6">
    <location>
        <begin position="92"/>
        <end position="184"/>
    </location>
</feature>
<dbReference type="SUPFAM" id="SSF55326">
    <property type="entry name" value="PurM N-terminal domain-like"/>
    <property type="match status" value="1"/>
</dbReference>
<dbReference type="GO" id="GO:0006189">
    <property type="term" value="P:'de novo' IMP biosynthetic process"/>
    <property type="evidence" value="ECO:0007669"/>
    <property type="project" value="UniProtKB-UniPathway"/>
</dbReference>
<organism evidence="8">
    <name type="scientific">marine sediment metagenome</name>
    <dbReference type="NCBI Taxonomy" id="412755"/>
    <lineage>
        <taxon>unclassified sequences</taxon>
        <taxon>metagenomes</taxon>
        <taxon>ecological metagenomes</taxon>
    </lineage>
</organism>
<dbReference type="GO" id="GO:0004641">
    <property type="term" value="F:phosphoribosylformylglycinamidine cyclo-ligase activity"/>
    <property type="evidence" value="ECO:0007669"/>
    <property type="project" value="UniProtKB-EC"/>
</dbReference>
<comment type="caution">
    <text evidence="8">The sequence shown here is derived from an EMBL/GenBank/DDBJ whole genome shotgun (WGS) entry which is preliminary data.</text>
</comment>
<name>A0A0F9K2F9_9ZZZZ</name>
<dbReference type="GO" id="GO:0046084">
    <property type="term" value="P:adenine biosynthetic process"/>
    <property type="evidence" value="ECO:0007669"/>
    <property type="project" value="TreeGrafter"/>
</dbReference>
<dbReference type="InterPro" id="IPR036676">
    <property type="entry name" value="PurM-like_C_sf"/>
</dbReference>
<evidence type="ECO:0000259" key="7">
    <source>
        <dbReference type="Pfam" id="PF02769"/>
    </source>
</evidence>
<dbReference type="InterPro" id="IPR010918">
    <property type="entry name" value="PurM-like_C_dom"/>
</dbReference>
<dbReference type="InterPro" id="IPR004733">
    <property type="entry name" value="PurM_cligase"/>
</dbReference>
<reference evidence="8" key="1">
    <citation type="journal article" date="2015" name="Nature">
        <title>Complex archaea that bridge the gap between prokaryotes and eukaryotes.</title>
        <authorList>
            <person name="Spang A."/>
            <person name="Saw J.H."/>
            <person name="Jorgensen S.L."/>
            <person name="Zaremba-Niedzwiedzka K."/>
            <person name="Martijn J."/>
            <person name="Lind A.E."/>
            <person name="van Eijk R."/>
            <person name="Schleper C."/>
            <person name="Guy L."/>
            <person name="Ettema T.J."/>
        </authorList>
    </citation>
    <scope>NUCLEOTIDE SEQUENCE</scope>
</reference>
<evidence type="ECO:0000256" key="3">
    <source>
        <dbReference type="ARBA" id="ARBA00022598"/>
    </source>
</evidence>
<dbReference type="Gene3D" id="3.90.650.10">
    <property type="entry name" value="PurM-like C-terminal domain"/>
    <property type="match status" value="1"/>
</dbReference>
<dbReference type="SUPFAM" id="SSF56042">
    <property type="entry name" value="PurM C-terminal domain-like"/>
    <property type="match status" value="1"/>
</dbReference>
<dbReference type="UniPathway" id="UPA00074">
    <property type="reaction ID" value="UER00129"/>
</dbReference>
<dbReference type="GO" id="GO:0005829">
    <property type="term" value="C:cytosol"/>
    <property type="evidence" value="ECO:0007669"/>
    <property type="project" value="TreeGrafter"/>
</dbReference>
<keyword evidence="3" id="KW-0436">Ligase</keyword>
<sequence>MKEKGEYANAGVDYTKIEPFKQVMVEVGKQTLSFPNRHMVFIVSDVLHAHGAVFEYRGGLAHLWCNTQEGLGNKNWIAEWMYQFAGTGKTYYESIGIDTVLMSVNDVIAQGAMPVVYTDEVAVGDSEWFQDEKRARDLAKGFYTVCKMVGMALPAGESPSLRYLIKAEPPIKNAPSLSGCVTGIIAPSSRLITGQKLQVGDRIIGVTSSGLHANGISLVIKRALALPEKFLTKLPNDNRLGDEALIPTRSYVALVKALLEAEVHIHTFLPGTGSGVSKVAFDERPLTYRIHTWVEVPPLFRFMRELGVSLKDCLTTFNWGIGYYIFVPDYEVGRTIQIGQQAGYELVEIGQVEEGKRQVIFEPENITLSPPGE</sequence>
<dbReference type="InterPro" id="IPR016188">
    <property type="entry name" value="PurM-like_N"/>
</dbReference>
<dbReference type="AlphaFoldDB" id="A0A0F9K2F9"/>
<gene>
    <name evidence="8" type="ORF">LCGC14_1382740</name>
</gene>
<evidence type="ECO:0000259" key="6">
    <source>
        <dbReference type="Pfam" id="PF00586"/>
    </source>
</evidence>
<dbReference type="EMBL" id="LAZR01008852">
    <property type="protein sequence ID" value="KKM76183.1"/>
    <property type="molecule type" value="Genomic_DNA"/>
</dbReference>
<feature type="domain" description="PurM-like C-terminal" evidence="7">
    <location>
        <begin position="198"/>
        <end position="360"/>
    </location>
</feature>
<evidence type="ECO:0000256" key="2">
    <source>
        <dbReference type="ARBA" id="ARBA00013047"/>
    </source>
</evidence>
<dbReference type="EC" id="6.3.3.1" evidence="2"/>
<accession>A0A0F9K2F9</accession>
<keyword evidence="5" id="KW-0067">ATP-binding</keyword>
<keyword evidence="4" id="KW-0547">Nucleotide-binding</keyword>
<dbReference type="GO" id="GO:0004637">
    <property type="term" value="F:phosphoribosylamine-glycine ligase activity"/>
    <property type="evidence" value="ECO:0007669"/>
    <property type="project" value="TreeGrafter"/>
</dbReference>
<dbReference type="InterPro" id="IPR036921">
    <property type="entry name" value="PurM-like_N_sf"/>
</dbReference>
<dbReference type="PANTHER" id="PTHR10520:SF12">
    <property type="entry name" value="TRIFUNCTIONAL PURINE BIOSYNTHETIC PROTEIN ADENOSINE-3"/>
    <property type="match status" value="1"/>
</dbReference>
<dbReference type="PANTHER" id="PTHR10520">
    <property type="entry name" value="TRIFUNCTIONAL PURINE BIOSYNTHETIC PROTEIN ADENOSINE-3-RELATED"/>
    <property type="match status" value="1"/>
</dbReference>
<dbReference type="Pfam" id="PF02769">
    <property type="entry name" value="AIRS_C"/>
    <property type="match status" value="1"/>
</dbReference>
<evidence type="ECO:0000256" key="4">
    <source>
        <dbReference type="ARBA" id="ARBA00022741"/>
    </source>
</evidence>
<dbReference type="Pfam" id="PF00586">
    <property type="entry name" value="AIRS"/>
    <property type="match status" value="1"/>
</dbReference>
<evidence type="ECO:0000313" key="8">
    <source>
        <dbReference type="EMBL" id="KKM76183.1"/>
    </source>
</evidence>
<protein>
    <recommendedName>
        <fullName evidence="2">phosphoribosylformylglycinamidine cyclo-ligase</fullName>
        <ecNumber evidence="2">6.3.3.1</ecNumber>
    </recommendedName>
</protein>
<proteinExistence type="predicted"/>
<evidence type="ECO:0000256" key="5">
    <source>
        <dbReference type="ARBA" id="ARBA00022840"/>
    </source>
</evidence>
<comment type="pathway">
    <text evidence="1">Purine metabolism; IMP biosynthesis via de novo pathway; 5-amino-1-(5-phospho-D-ribosyl)imidazole from N(2)-formyl-N(1)-(5-phospho-D-ribosyl)glycinamide: step 2/2.</text>
</comment>